<dbReference type="EMBL" id="VLJT01000001">
    <property type="protein sequence ID" value="TWH25000.1"/>
    <property type="molecule type" value="Genomic_DNA"/>
</dbReference>
<dbReference type="Pfam" id="PF00501">
    <property type="entry name" value="AMP-binding"/>
    <property type="match status" value="1"/>
</dbReference>
<keyword evidence="2 5" id="KW-0436">Ligase</keyword>
<evidence type="ECO:0000256" key="2">
    <source>
        <dbReference type="ARBA" id="ARBA00022598"/>
    </source>
</evidence>
<dbReference type="Gene3D" id="3.40.50.12780">
    <property type="entry name" value="N-terminal domain of ligase-like"/>
    <property type="match status" value="1"/>
</dbReference>
<reference evidence="5 6" key="1">
    <citation type="submission" date="2019-07" db="EMBL/GenBank/DDBJ databases">
        <title>Genome sequencing of lignin-degrading bacterial isolates.</title>
        <authorList>
            <person name="Gladden J."/>
        </authorList>
    </citation>
    <scope>NUCLEOTIDE SEQUENCE [LARGE SCALE GENOMIC DNA]</scope>
    <source>
        <strain evidence="5 6">J45</strain>
    </source>
</reference>
<comment type="similarity">
    <text evidence="1">Belongs to the ATP-dependent AMP-binding enzyme family.</text>
</comment>
<evidence type="ECO:0000259" key="3">
    <source>
        <dbReference type="Pfam" id="PF00501"/>
    </source>
</evidence>
<evidence type="ECO:0000259" key="4">
    <source>
        <dbReference type="Pfam" id="PF13193"/>
    </source>
</evidence>
<dbReference type="InterPro" id="IPR045851">
    <property type="entry name" value="AMP-bd_C_sf"/>
</dbReference>
<dbReference type="SUPFAM" id="SSF56801">
    <property type="entry name" value="Acetyl-CoA synthetase-like"/>
    <property type="match status" value="1"/>
</dbReference>
<dbReference type="AlphaFoldDB" id="A0A562ESH9"/>
<feature type="domain" description="AMP-binding enzyme C-terminal" evidence="4">
    <location>
        <begin position="441"/>
        <end position="515"/>
    </location>
</feature>
<dbReference type="PANTHER" id="PTHR43201:SF5">
    <property type="entry name" value="MEDIUM-CHAIN ACYL-COA LIGASE ACSF2, MITOCHONDRIAL"/>
    <property type="match status" value="1"/>
</dbReference>
<gene>
    <name evidence="5" type="ORF">L618_000100004550</name>
</gene>
<dbReference type="GO" id="GO:0031956">
    <property type="term" value="F:medium-chain fatty acid-CoA ligase activity"/>
    <property type="evidence" value="ECO:0007669"/>
    <property type="project" value="TreeGrafter"/>
</dbReference>
<comment type="caution">
    <text evidence="5">The sequence shown here is derived from an EMBL/GenBank/DDBJ whole genome shotgun (WGS) entry which is preliminary data.</text>
</comment>
<accession>A0A562ESH9</accession>
<sequence>MNPAVAPPYPIIGGTDGDGIRASFGDRTVSWLLDRYRTAVPDKVFLTWEPHTGVAARSWTYEEFGVVVDRLAAGLQARGITPGERVVLLMDNCPDFLACWSAIVSIGAVAVCLNTRSSADELTYFDEHATPRAALVGTGFAETVATAMPGLSWTVSSTGTDAFGDSCDGALGELTTVAETPTPVSIDPMAPATIQYTSGTTARPKAVVWTHTNCLWAARTNAAHAGLCSDDTGLITLPLFHTNALGYSFLGLLWVGASIVLTPGFSASRFWDVSVRQGCTWVSVVSFMLRALVDRPVPDEHRYRHWSGSAAVSWGPTGIRTTGWFGMTETVSHPVVSELAHPDPDGTMGVQAPEYAVAVVDEDGRPVPPGAVGELWVRGVAGVSLFAGYYRNDEATRDAFTESGWFRTGDRVCQDRTGRFRYVERAKDMLKVGGENVAAAEVERVVATVPGVREVAVVAAPDRMLGEVPVAFVIAVGSEDESRLASDIDAMCGRMLADFKRPRRVLFVDELPRSTLNKIAKARLRARLADEVEAPAR</sequence>
<dbReference type="InterPro" id="IPR000873">
    <property type="entry name" value="AMP-dep_synth/lig_dom"/>
</dbReference>
<dbReference type="Gene3D" id="3.30.300.30">
    <property type="match status" value="1"/>
</dbReference>
<dbReference type="PANTHER" id="PTHR43201">
    <property type="entry name" value="ACYL-COA SYNTHETASE"/>
    <property type="match status" value="1"/>
</dbReference>
<dbReference type="RefSeq" id="WP_145690598.1">
    <property type="nucleotide sequence ID" value="NZ_VLJT01000001.1"/>
</dbReference>
<name>A0A562ESH9_RHORH</name>
<proteinExistence type="inferred from homology"/>
<evidence type="ECO:0000313" key="5">
    <source>
        <dbReference type="EMBL" id="TWH25000.1"/>
    </source>
</evidence>
<dbReference type="Pfam" id="PF13193">
    <property type="entry name" value="AMP-binding_C"/>
    <property type="match status" value="1"/>
</dbReference>
<dbReference type="Proteomes" id="UP000317573">
    <property type="component" value="Unassembled WGS sequence"/>
</dbReference>
<dbReference type="GO" id="GO:0006631">
    <property type="term" value="P:fatty acid metabolic process"/>
    <property type="evidence" value="ECO:0007669"/>
    <property type="project" value="TreeGrafter"/>
</dbReference>
<dbReference type="InterPro" id="IPR042099">
    <property type="entry name" value="ANL_N_sf"/>
</dbReference>
<feature type="domain" description="AMP-dependent synthetase/ligase" evidence="3">
    <location>
        <begin position="39"/>
        <end position="390"/>
    </location>
</feature>
<evidence type="ECO:0000313" key="6">
    <source>
        <dbReference type="Proteomes" id="UP000317573"/>
    </source>
</evidence>
<organism evidence="5 6">
    <name type="scientific">Rhodococcus rhodochrous J45</name>
    <dbReference type="NCBI Taxonomy" id="935266"/>
    <lineage>
        <taxon>Bacteria</taxon>
        <taxon>Bacillati</taxon>
        <taxon>Actinomycetota</taxon>
        <taxon>Actinomycetes</taxon>
        <taxon>Mycobacteriales</taxon>
        <taxon>Nocardiaceae</taxon>
        <taxon>Rhodococcus</taxon>
    </lineage>
</organism>
<protein>
    <submittedName>
        <fullName evidence="5">Crotonobetaine/carnitine-CoA ligase</fullName>
    </submittedName>
</protein>
<dbReference type="InterPro" id="IPR025110">
    <property type="entry name" value="AMP-bd_C"/>
</dbReference>
<evidence type="ECO:0000256" key="1">
    <source>
        <dbReference type="ARBA" id="ARBA00006432"/>
    </source>
</evidence>